<dbReference type="Proteomes" id="UP000747542">
    <property type="component" value="Unassembled WGS sequence"/>
</dbReference>
<accession>A0A8J5MKU2</accession>
<feature type="transmembrane region" description="Helical" evidence="8">
    <location>
        <begin position="121"/>
        <end position="142"/>
    </location>
</feature>
<keyword evidence="3 8" id="KW-0812">Transmembrane</keyword>
<reference evidence="9" key="1">
    <citation type="journal article" date="2021" name="Sci. Adv.">
        <title>The American lobster genome reveals insights on longevity, neural, and immune adaptations.</title>
        <authorList>
            <person name="Polinski J.M."/>
            <person name="Zimin A.V."/>
            <person name="Clark K.F."/>
            <person name="Kohn A.B."/>
            <person name="Sadowski N."/>
            <person name="Timp W."/>
            <person name="Ptitsyn A."/>
            <person name="Khanna P."/>
            <person name="Romanova D.Y."/>
            <person name="Williams P."/>
            <person name="Greenwood S.J."/>
            <person name="Moroz L.L."/>
            <person name="Walt D.R."/>
            <person name="Bodnar A.G."/>
        </authorList>
    </citation>
    <scope>NUCLEOTIDE SEQUENCE</scope>
    <source>
        <strain evidence="9">GMGI-L3</strain>
    </source>
</reference>
<keyword evidence="6 9" id="KW-0675">Receptor</keyword>
<dbReference type="InterPro" id="IPR052192">
    <property type="entry name" value="Insect_Ionotropic_Sensory_Rcpt"/>
</dbReference>
<dbReference type="PANTHER" id="PTHR42643">
    <property type="entry name" value="IONOTROPIC RECEPTOR 20A-RELATED"/>
    <property type="match status" value="1"/>
</dbReference>
<gene>
    <name evidence="9" type="primary">Grin1-L2</name>
    <name evidence="9" type="ORF">Hamer_G031648</name>
</gene>
<evidence type="ECO:0000313" key="10">
    <source>
        <dbReference type="Proteomes" id="UP000747542"/>
    </source>
</evidence>
<comment type="caution">
    <text evidence="9">The sequence shown here is derived from an EMBL/GenBank/DDBJ whole genome shotgun (WGS) entry which is preliminary data.</text>
</comment>
<evidence type="ECO:0000256" key="1">
    <source>
        <dbReference type="ARBA" id="ARBA00004651"/>
    </source>
</evidence>
<protein>
    <submittedName>
        <fullName evidence="9">Putative Glutamate receptor ionotropic, NMDA 1-like 2</fullName>
    </submittedName>
</protein>
<keyword evidence="5 8" id="KW-0472">Membrane</keyword>
<keyword evidence="10" id="KW-1185">Reference proteome</keyword>
<organism evidence="9 10">
    <name type="scientific">Homarus americanus</name>
    <name type="common">American lobster</name>
    <dbReference type="NCBI Taxonomy" id="6706"/>
    <lineage>
        <taxon>Eukaryota</taxon>
        <taxon>Metazoa</taxon>
        <taxon>Ecdysozoa</taxon>
        <taxon>Arthropoda</taxon>
        <taxon>Crustacea</taxon>
        <taxon>Multicrustacea</taxon>
        <taxon>Malacostraca</taxon>
        <taxon>Eumalacostraca</taxon>
        <taxon>Eucarida</taxon>
        <taxon>Decapoda</taxon>
        <taxon>Pleocyemata</taxon>
        <taxon>Astacidea</taxon>
        <taxon>Nephropoidea</taxon>
        <taxon>Nephropidae</taxon>
        <taxon>Homarus</taxon>
    </lineage>
</organism>
<dbReference type="PANTHER" id="PTHR42643:SF24">
    <property type="entry name" value="IONOTROPIC RECEPTOR 60A"/>
    <property type="match status" value="1"/>
</dbReference>
<evidence type="ECO:0000256" key="7">
    <source>
        <dbReference type="ARBA" id="ARBA00023180"/>
    </source>
</evidence>
<sequence length="150" mass="17202">MRLVLAGQYSFITTKFQSDYVVASRYTDRFGYTPIHSSATIYPKFAGTSWAVRKGAPFRRRMTSMTQRLIEAGLITHWLKDVIATRVRHQRTNNISSPHWPRPSQDDQLVELSLEHLKGGFILLVVGHCLACLTLLGELRLVRRVPHRTL</sequence>
<evidence type="ECO:0000313" key="9">
    <source>
        <dbReference type="EMBL" id="KAG7154910.1"/>
    </source>
</evidence>
<evidence type="ECO:0000256" key="8">
    <source>
        <dbReference type="SAM" id="Phobius"/>
    </source>
</evidence>
<name>A0A8J5MKU2_HOMAM</name>
<proteinExistence type="predicted"/>
<keyword evidence="7" id="KW-0325">Glycoprotein</keyword>
<evidence type="ECO:0000256" key="5">
    <source>
        <dbReference type="ARBA" id="ARBA00023136"/>
    </source>
</evidence>
<dbReference type="AlphaFoldDB" id="A0A8J5MKU2"/>
<evidence type="ECO:0000256" key="3">
    <source>
        <dbReference type="ARBA" id="ARBA00022692"/>
    </source>
</evidence>
<evidence type="ECO:0000256" key="4">
    <source>
        <dbReference type="ARBA" id="ARBA00022989"/>
    </source>
</evidence>
<dbReference type="GO" id="GO:0005886">
    <property type="term" value="C:plasma membrane"/>
    <property type="evidence" value="ECO:0007669"/>
    <property type="project" value="UniProtKB-SubCell"/>
</dbReference>
<dbReference type="EMBL" id="JAHLQT010043446">
    <property type="protein sequence ID" value="KAG7154910.1"/>
    <property type="molecule type" value="Genomic_DNA"/>
</dbReference>
<keyword evidence="4 8" id="KW-1133">Transmembrane helix</keyword>
<keyword evidence="2" id="KW-1003">Cell membrane</keyword>
<comment type="subcellular location">
    <subcellularLocation>
        <location evidence="1">Cell membrane</location>
        <topology evidence="1">Multi-pass membrane protein</topology>
    </subcellularLocation>
</comment>
<evidence type="ECO:0000256" key="2">
    <source>
        <dbReference type="ARBA" id="ARBA00022475"/>
    </source>
</evidence>
<evidence type="ECO:0000256" key="6">
    <source>
        <dbReference type="ARBA" id="ARBA00023170"/>
    </source>
</evidence>